<evidence type="ECO:0000259" key="21">
    <source>
        <dbReference type="PROSITE" id="PS50026"/>
    </source>
</evidence>
<sequence length="1233" mass="135597">MWDFLRITNCLIILCLVLSLWTQVSQSSGYFELQLVSVQNVNGELSNGDCCDGTRNSDLRCTRDECDTYFKICLKEYQAKVATTGLCTFGAGSTNVLGGNTFSFTSTTKNQQNKLDEAGKMVIPFQFSWPRAYTLIVEAWDWDNTSSSNPELLIERHVHTGMINPGEDSQTFQHNGAAASFQYKIRVKCGENDYGSMCNKHCRPRDDYFGHFVCDQNGNKACMEGWMGEDCVQAICKQGCNLLHGSCAQPGECKCQYGWQGQFCDDCLPYPGCVHGTCVKPWQCTCEKNWGGLLCNKDLNYCGTHHPCINGGTCMNTEPDEYQCVCPDGYSGKNCEIAEHACVSNPCANGGTCHEIPSGFECHCPPGWNGPTCAKDIDECASNPCARGGTCIDRVNGFECICPSQWVGRTCQIDANECVGKPCLNAYSCKNLIGGYYCDCFQGWDGQNCDFNINDCNGQCQHGGTCKDEVNGYHCLCHPGFVGKHCEIQINKCASSPCMNGGRCQDLIDGFLCQCQQGFSGIFCEVKSNPCNPNPCQNQASCYNVGGDYYCACSEDYEGKNCSDFKDHCKNTPCEVIDSCTIAVATNTTQEGLRYISSNVCGPHGQCISQPGGNFTCACETGFTGLYCHENVNDCITNPCKNGGTCIDGINSFQCFCHDGWEGNLCEINVDDCRHNLCKNGGKCVDLVNDFYCECQNSWKGKTCHSRENQCDANTCSNGGTCYDVGDAFRCACPPEWGGSTCNTAKNSSCTPIPCQNGGTCVGGGDTFTCICKEGWEGATCTQNTNDCNPHPCYNGGICVDGINWFRCECAPGFAGPDCRINIDECQSSPCAYGATCVDEIYGYRCTCPPGRAGPRCQEVIGIGKPCRYAGLQFPHGSRWEQECNTCQCFAGNIACTKVLCGRKPCLLQKRPGQENHHCPASQKCQEHNFFTCFSPPCHEWGVCSAPEPPVPINTQCQPHTGYLDNSCARITLIFNKDKVPQGTTVENICTELKYLPGTRMLAKERSLLVLCDLSYSNENAIEVAISFVDDEQDHGLIQDAASTIINTLSKRQNSTLMLAVVEVKVETQVMGKSTDYLVPVLCVVFTILCVFCIAICIWWTRKRRKERERSRPSIEENVNNQWEPLNPIRNPIDKPCSNRDMQYECKKLMSPPNRTCEGEGEEEEEQERASMEVDKCLSHKCTKTLLHGKGDVVSTANSTPVKQPHRTAYSSKDNRCKNVNAAVGKDARDNCV</sequence>
<dbReference type="InterPro" id="IPR001007">
    <property type="entry name" value="VWF_dom"/>
</dbReference>
<dbReference type="GO" id="GO:0016020">
    <property type="term" value="C:membrane"/>
    <property type="evidence" value="ECO:0007669"/>
    <property type="project" value="UniProtKB-SubCell"/>
</dbReference>
<dbReference type="FunFam" id="2.10.25.10:FF:000018">
    <property type="entry name" value="Delta-like 1"/>
    <property type="match status" value="1"/>
</dbReference>
<feature type="disulfide bond" evidence="15">
    <location>
        <begin position="553"/>
        <end position="562"/>
    </location>
</feature>
<dbReference type="FunFam" id="2.10.25.10:FF:000148">
    <property type="entry name" value="Delta-like protein"/>
    <property type="match status" value="1"/>
</dbReference>
<feature type="domain" description="EGF-like" evidence="21">
    <location>
        <begin position="376"/>
        <end position="412"/>
    </location>
</feature>
<dbReference type="InterPro" id="IPR011651">
    <property type="entry name" value="Notch_ligand_N"/>
</dbReference>
<evidence type="ECO:0000256" key="19">
    <source>
        <dbReference type="SAM" id="Phobius"/>
    </source>
</evidence>
<keyword evidence="12 17" id="KW-0472">Membrane</keyword>
<feature type="disulfide bond" evidence="15">
    <location>
        <begin position="772"/>
        <end position="781"/>
    </location>
</feature>
<dbReference type="Pfam" id="PF01414">
    <property type="entry name" value="DSL"/>
    <property type="match status" value="1"/>
</dbReference>
<keyword evidence="13 15" id="KW-1015">Disulfide bond</keyword>
<dbReference type="InterPro" id="IPR000742">
    <property type="entry name" value="EGF"/>
</dbReference>
<keyword evidence="10" id="KW-0914">Notch signaling pathway</keyword>
<keyword evidence="24" id="KW-1185">Reference proteome</keyword>
<dbReference type="GO" id="GO:0048513">
    <property type="term" value="P:animal organ development"/>
    <property type="evidence" value="ECO:0007669"/>
    <property type="project" value="UniProtKB-ARBA"/>
</dbReference>
<keyword evidence="11 17" id="KW-1133">Transmembrane helix</keyword>
<dbReference type="FunFam" id="2.10.25.10:FF:000045">
    <property type="entry name" value="Slit guidance ligand 2"/>
    <property type="match status" value="1"/>
</dbReference>
<dbReference type="Pfam" id="PF07657">
    <property type="entry name" value="MNNL"/>
    <property type="match status" value="1"/>
</dbReference>
<feature type="region of interest" description="Disordered" evidence="18">
    <location>
        <begin position="1193"/>
        <end position="1214"/>
    </location>
</feature>
<evidence type="ECO:0000256" key="16">
    <source>
        <dbReference type="PROSITE-ProRule" id="PRU00377"/>
    </source>
</evidence>
<dbReference type="Pfam" id="PF25024">
    <property type="entry name" value="EGF_TEN"/>
    <property type="match status" value="1"/>
</dbReference>
<dbReference type="SUPFAM" id="SSF57184">
    <property type="entry name" value="Growth factor receptor domain"/>
    <property type="match status" value="2"/>
</dbReference>
<dbReference type="InterPro" id="IPR013032">
    <property type="entry name" value="EGF-like_CS"/>
</dbReference>
<feature type="disulfide bond" evidence="15">
    <location>
        <begin position="456"/>
        <end position="466"/>
    </location>
</feature>
<comment type="subcellular location">
    <subcellularLocation>
        <location evidence="1 17">Membrane</location>
        <topology evidence="1 17">Single-pass type I membrane protein</topology>
    </subcellularLocation>
    <subcellularLocation>
        <location evidence="2">Secreted</location>
    </subcellularLocation>
</comment>
<feature type="domain" description="EGF-like" evidence="21">
    <location>
        <begin position="527"/>
        <end position="563"/>
    </location>
</feature>
<reference evidence="23" key="1">
    <citation type="submission" date="2022-02" db="EMBL/GenBank/DDBJ databases">
        <title>Atlantic sturgeon de novo genome assembly.</title>
        <authorList>
            <person name="Stock M."/>
            <person name="Klopp C."/>
            <person name="Guiguen Y."/>
            <person name="Cabau C."/>
            <person name="Parinello H."/>
            <person name="Santidrian Yebra-Pimentel E."/>
            <person name="Kuhl H."/>
            <person name="Dirks R.P."/>
            <person name="Guessner J."/>
            <person name="Wuertz S."/>
            <person name="Du K."/>
            <person name="Schartl M."/>
        </authorList>
    </citation>
    <scope>NUCLEOTIDE SEQUENCE</scope>
    <source>
        <strain evidence="23">STURGEONOMICS-FGT-2020</strain>
        <tissue evidence="23">Whole blood</tissue>
    </source>
</reference>
<feature type="domain" description="DSL" evidence="22">
    <location>
        <begin position="187"/>
        <end position="231"/>
    </location>
</feature>
<feature type="chain" id="PRO_5041905507" description="Delta-like protein" evidence="20">
    <location>
        <begin position="27"/>
        <end position="1233"/>
    </location>
</feature>
<feature type="domain" description="EGF-like" evidence="21">
    <location>
        <begin position="298"/>
        <end position="336"/>
    </location>
</feature>
<feature type="disulfide bond" evidence="15">
    <location>
        <begin position="402"/>
        <end position="411"/>
    </location>
</feature>
<dbReference type="PANTHER" id="PTHR12916">
    <property type="entry name" value="CYTOCHROME C OXIDASE POLYPEPTIDE VIC-2"/>
    <property type="match status" value="1"/>
</dbReference>
<comment type="function">
    <text evidence="17">Putative Notch ligand involved in the mediation of Notch signaling.</text>
</comment>
<dbReference type="FunFam" id="2.10.25.10:FF:000309">
    <property type="entry name" value="Uncharacterized protein, isoform A"/>
    <property type="match status" value="1"/>
</dbReference>
<comment type="caution">
    <text evidence="15">Lacks conserved residue(s) required for the propagation of feature annotation.</text>
</comment>
<feature type="disulfide bond" evidence="16">
    <location>
        <begin position="222"/>
        <end position="231"/>
    </location>
</feature>
<evidence type="ECO:0000256" key="15">
    <source>
        <dbReference type="PROSITE-ProRule" id="PRU00076"/>
    </source>
</evidence>
<feature type="disulfide bond" evidence="15">
    <location>
        <begin position="733"/>
        <end position="742"/>
    </location>
</feature>
<dbReference type="FunFam" id="2.10.25.10:FF:000146">
    <property type="entry name" value="Putative neurogenic locus notch"/>
    <property type="match status" value="1"/>
</dbReference>
<accession>A0AAD8G0G4</accession>
<evidence type="ECO:0000256" key="10">
    <source>
        <dbReference type="ARBA" id="ARBA00022976"/>
    </source>
</evidence>
<feature type="disulfide bond" evidence="15">
    <location>
        <begin position="810"/>
        <end position="819"/>
    </location>
</feature>
<dbReference type="FunFam" id="2.10.25.10:FF:000431">
    <property type="entry name" value="Delta-like protein"/>
    <property type="match status" value="1"/>
</dbReference>
<dbReference type="Proteomes" id="UP001230051">
    <property type="component" value="Unassembled WGS sequence"/>
</dbReference>
<dbReference type="Pfam" id="PF12661">
    <property type="entry name" value="hEGF"/>
    <property type="match status" value="1"/>
</dbReference>
<dbReference type="PANTHER" id="PTHR12916:SF12">
    <property type="entry name" value="DELTA-LIKE PROTEIN"/>
    <property type="match status" value="1"/>
</dbReference>
<dbReference type="Gene3D" id="2.10.25.140">
    <property type="match status" value="1"/>
</dbReference>
<dbReference type="GO" id="GO:0007219">
    <property type="term" value="P:Notch signaling pathway"/>
    <property type="evidence" value="ECO:0007669"/>
    <property type="project" value="UniProtKB-KW"/>
</dbReference>
<feature type="domain" description="EGF-like" evidence="21">
    <location>
        <begin position="338"/>
        <end position="374"/>
    </location>
</feature>
<dbReference type="InterPro" id="IPR001881">
    <property type="entry name" value="EGF-like_Ca-bd_dom"/>
</dbReference>
<dbReference type="SMART" id="SM00179">
    <property type="entry name" value="EGF_CA"/>
    <property type="match status" value="14"/>
</dbReference>
<keyword evidence="9" id="KW-0106">Calcium</keyword>
<keyword evidence="5 15" id="KW-0245">EGF-like domain</keyword>
<feature type="disulfide bond" evidence="15">
    <location>
        <begin position="848"/>
        <end position="857"/>
    </location>
</feature>
<dbReference type="SMART" id="SM00051">
    <property type="entry name" value="DSL"/>
    <property type="match status" value="1"/>
</dbReference>
<feature type="domain" description="EGF-like" evidence="21">
    <location>
        <begin position="784"/>
        <end position="820"/>
    </location>
</feature>
<feature type="domain" description="EGF-like" evidence="21">
    <location>
        <begin position="631"/>
        <end position="667"/>
    </location>
</feature>
<feature type="domain" description="EGF-like" evidence="21">
    <location>
        <begin position="592"/>
        <end position="629"/>
    </location>
</feature>
<evidence type="ECO:0000259" key="22">
    <source>
        <dbReference type="PROSITE" id="PS51051"/>
    </source>
</evidence>
<feature type="disulfide bond" evidence="15">
    <location>
        <begin position="477"/>
        <end position="486"/>
    </location>
</feature>
<dbReference type="PROSITE" id="PS00010">
    <property type="entry name" value="ASX_HYDROXYL"/>
    <property type="match status" value="10"/>
</dbReference>
<dbReference type="EMBL" id="JAGXEW010000020">
    <property type="protein sequence ID" value="KAK1160591.1"/>
    <property type="molecule type" value="Genomic_DNA"/>
</dbReference>
<keyword evidence="14" id="KW-0325">Glycoprotein</keyword>
<evidence type="ECO:0000256" key="5">
    <source>
        <dbReference type="ARBA" id="ARBA00022536"/>
    </source>
</evidence>
<feature type="disulfide bond" evidence="15">
    <location>
        <begin position="440"/>
        <end position="449"/>
    </location>
</feature>
<feature type="disulfide bond" evidence="16">
    <location>
        <begin position="202"/>
        <end position="214"/>
    </location>
</feature>
<dbReference type="PROSITE" id="PS00022">
    <property type="entry name" value="EGF_1"/>
    <property type="match status" value="15"/>
</dbReference>
<dbReference type="PROSITE" id="PS51051">
    <property type="entry name" value="DSL"/>
    <property type="match status" value="1"/>
</dbReference>
<dbReference type="FunFam" id="2.10.25.10:FF:000007">
    <property type="entry name" value="Delta-like protein"/>
    <property type="match status" value="1"/>
</dbReference>
<dbReference type="FunFam" id="2.10.25.140:FF:000001">
    <property type="entry name" value="Delta-like protein"/>
    <property type="match status" value="1"/>
</dbReference>
<evidence type="ECO:0000256" key="4">
    <source>
        <dbReference type="ARBA" id="ARBA00022525"/>
    </source>
</evidence>
<evidence type="ECO:0000256" key="18">
    <source>
        <dbReference type="SAM" id="MobiDB-lite"/>
    </source>
</evidence>
<evidence type="ECO:0000256" key="6">
    <source>
        <dbReference type="ARBA" id="ARBA00022692"/>
    </source>
</evidence>
<dbReference type="FunFam" id="2.10.25.10:FF:000824">
    <property type="entry name" value="Delta-like protein"/>
    <property type="match status" value="1"/>
</dbReference>
<keyword evidence="3 17" id="KW-0217">Developmental protein</keyword>
<dbReference type="InterPro" id="IPR026219">
    <property type="entry name" value="Jagged/Serrate"/>
</dbReference>
<dbReference type="InterPro" id="IPR001774">
    <property type="entry name" value="DSL"/>
</dbReference>
<dbReference type="FunFam" id="2.10.25.10:FF:000061">
    <property type="entry name" value="Delta-like protein"/>
    <property type="match status" value="2"/>
</dbReference>
<feature type="domain" description="EGF-like" evidence="21">
    <location>
        <begin position="707"/>
        <end position="743"/>
    </location>
</feature>
<comment type="caution">
    <text evidence="23">The sequence shown here is derived from an EMBL/GenBank/DDBJ whole genome shotgun (WGS) entry which is preliminary data.</text>
</comment>
<dbReference type="SUPFAM" id="SSF57196">
    <property type="entry name" value="EGF/Laminin"/>
    <property type="match status" value="8"/>
</dbReference>
<feature type="domain" description="EGF-like" evidence="21">
    <location>
        <begin position="669"/>
        <end position="705"/>
    </location>
</feature>
<feature type="transmembrane region" description="Helical" evidence="19">
    <location>
        <begin position="1077"/>
        <end position="1100"/>
    </location>
</feature>
<dbReference type="Gene3D" id="2.60.40.3510">
    <property type="match status" value="1"/>
</dbReference>
<evidence type="ECO:0000256" key="8">
    <source>
        <dbReference type="ARBA" id="ARBA00022737"/>
    </source>
</evidence>
<feature type="disulfide bond" evidence="15">
    <location>
        <begin position="364"/>
        <end position="373"/>
    </location>
</feature>
<feature type="domain" description="EGF-like" evidence="21">
    <location>
        <begin position="489"/>
        <end position="525"/>
    </location>
</feature>
<proteinExistence type="predicted"/>
<feature type="domain" description="EGF-like" evidence="21">
    <location>
        <begin position="452"/>
        <end position="487"/>
    </location>
</feature>
<feature type="domain" description="EGF-like" evidence="21">
    <location>
        <begin position="746"/>
        <end position="782"/>
    </location>
</feature>
<dbReference type="PRINTS" id="PR00010">
    <property type="entry name" value="EGFBLOOD"/>
</dbReference>
<evidence type="ECO:0000256" key="12">
    <source>
        <dbReference type="ARBA" id="ARBA00023136"/>
    </source>
</evidence>
<feature type="domain" description="EGF-like" evidence="21">
    <location>
        <begin position="414"/>
        <end position="450"/>
    </location>
</feature>
<dbReference type="PROSITE" id="PS01186">
    <property type="entry name" value="EGF_2"/>
    <property type="match status" value="9"/>
</dbReference>
<keyword evidence="6 17" id="KW-0812">Transmembrane</keyword>
<dbReference type="Gene3D" id="2.10.25.10">
    <property type="entry name" value="Laminin"/>
    <property type="match status" value="15"/>
</dbReference>
<dbReference type="GO" id="GO:0005509">
    <property type="term" value="F:calcium ion binding"/>
    <property type="evidence" value="ECO:0007669"/>
    <property type="project" value="InterPro"/>
</dbReference>
<evidence type="ECO:0000313" key="24">
    <source>
        <dbReference type="Proteomes" id="UP001230051"/>
    </source>
</evidence>
<dbReference type="GO" id="GO:0007399">
    <property type="term" value="P:nervous system development"/>
    <property type="evidence" value="ECO:0007669"/>
    <property type="project" value="UniProtKB-ARBA"/>
</dbReference>
<evidence type="ECO:0000256" key="13">
    <source>
        <dbReference type="ARBA" id="ARBA00023157"/>
    </source>
</evidence>
<dbReference type="PROSITE" id="PS01187">
    <property type="entry name" value="EGF_CA"/>
    <property type="match status" value="4"/>
</dbReference>
<dbReference type="CDD" id="cd00054">
    <property type="entry name" value="EGF_CA"/>
    <property type="match status" value="12"/>
</dbReference>
<keyword evidence="8 17" id="KW-0677">Repeat</keyword>
<gene>
    <name evidence="23" type="primary">JAG2</name>
    <name evidence="23" type="ORF">AOXY_G20864</name>
</gene>
<dbReference type="InterPro" id="IPR056986">
    <property type="entry name" value="JAG1_1/2_dom"/>
</dbReference>
<feature type="disulfide bond" evidence="15">
    <location>
        <begin position="695"/>
        <end position="704"/>
    </location>
</feature>
<feature type="disulfide bond" evidence="15">
    <location>
        <begin position="619"/>
        <end position="628"/>
    </location>
</feature>
<feature type="disulfide bond" evidence="15">
    <location>
        <begin position="515"/>
        <end position="524"/>
    </location>
</feature>
<dbReference type="Pfam" id="PF21700">
    <property type="entry name" value="EGF_DL_JAG"/>
    <property type="match status" value="1"/>
</dbReference>
<evidence type="ECO:0000256" key="9">
    <source>
        <dbReference type="ARBA" id="ARBA00022837"/>
    </source>
</evidence>
<dbReference type="GO" id="GO:0005112">
    <property type="term" value="F:Notch binding"/>
    <property type="evidence" value="ECO:0007669"/>
    <property type="project" value="InterPro"/>
</dbReference>
<dbReference type="GO" id="GO:0005576">
    <property type="term" value="C:extracellular region"/>
    <property type="evidence" value="ECO:0007669"/>
    <property type="project" value="UniProtKB-SubCell"/>
</dbReference>
<protein>
    <recommendedName>
        <fullName evidence="17">Delta-like protein</fullName>
    </recommendedName>
</protein>
<dbReference type="InterPro" id="IPR018097">
    <property type="entry name" value="EGF_Ca-bd_CS"/>
</dbReference>
<dbReference type="InterPro" id="IPR009030">
    <property type="entry name" value="Growth_fac_rcpt_cys_sf"/>
</dbReference>
<dbReference type="SMART" id="SM00215">
    <property type="entry name" value="VWC_out"/>
    <property type="match status" value="1"/>
</dbReference>
<evidence type="ECO:0000313" key="23">
    <source>
        <dbReference type="EMBL" id="KAK1160591.1"/>
    </source>
</evidence>
<evidence type="ECO:0000256" key="2">
    <source>
        <dbReference type="ARBA" id="ARBA00004613"/>
    </source>
</evidence>
<evidence type="ECO:0000256" key="20">
    <source>
        <dbReference type="SAM" id="SignalP"/>
    </source>
</evidence>
<dbReference type="FunFam" id="2.10.25.10:FF:000095">
    <property type="entry name" value="Notch, isoform B"/>
    <property type="match status" value="1"/>
</dbReference>
<evidence type="ECO:0000256" key="1">
    <source>
        <dbReference type="ARBA" id="ARBA00004479"/>
    </source>
</evidence>
<dbReference type="FunFam" id="2.10.25.10:FF:000143">
    <property type="entry name" value="Protein crumbs 1"/>
    <property type="match status" value="2"/>
</dbReference>
<dbReference type="AlphaFoldDB" id="A0AAD8G0G4"/>
<evidence type="ECO:0000256" key="7">
    <source>
        <dbReference type="ARBA" id="ARBA00022729"/>
    </source>
</evidence>
<evidence type="ECO:0000256" key="3">
    <source>
        <dbReference type="ARBA" id="ARBA00022473"/>
    </source>
</evidence>
<feature type="domain" description="EGF-like" evidence="21">
    <location>
        <begin position="822"/>
        <end position="858"/>
    </location>
</feature>
<dbReference type="PROSITE" id="PS50026">
    <property type="entry name" value="EGF_3"/>
    <property type="match status" value="14"/>
</dbReference>
<dbReference type="PRINTS" id="PR02059">
    <property type="entry name" value="JAGGEDFAMILY"/>
</dbReference>
<dbReference type="FunFam" id="2.10.25.10:FF:000117">
    <property type="entry name" value="Delta-like protein"/>
    <property type="match status" value="1"/>
</dbReference>
<evidence type="ECO:0000256" key="17">
    <source>
        <dbReference type="RuleBase" id="RU280815"/>
    </source>
</evidence>
<evidence type="ECO:0000256" key="14">
    <source>
        <dbReference type="ARBA" id="ARBA00023180"/>
    </source>
</evidence>
<dbReference type="SMART" id="SM00181">
    <property type="entry name" value="EGF"/>
    <property type="match status" value="16"/>
</dbReference>
<feature type="disulfide bond" evidence="15">
    <location>
        <begin position="326"/>
        <end position="335"/>
    </location>
</feature>
<keyword evidence="4" id="KW-0964">Secreted</keyword>
<dbReference type="InterPro" id="IPR000152">
    <property type="entry name" value="EGF-type_Asp/Asn_hydroxyl_site"/>
</dbReference>
<keyword evidence="7 17" id="KW-0732">Signal</keyword>
<dbReference type="Pfam" id="PF00008">
    <property type="entry name" value="EGF"/>
    <property type="match status" value="6"/>
</dbReference>
<feature type="signal peptide" evidence="20">
    <location>
        <begin position="1"/>
        <end position="26"/>
    </location>
</feature>
<dbReference type="Pfam" id="PF23575">
    <property type="entry name" value="JAG1"/>
    <property type="match status" value="1"/>
</dbReference>
<name>A0AAD8G0G4_ACIOX</name>
<organism evidence="23 24">
    <name type="scientific">Acipenser oxyrinchus oxyrinchus</name>
    <dbReference type="NCBI Taxonomy" id="40147"/>
    <lineage>
        <taxon>Eukaryota</taxon>
        <taxon>Metazoa</taxon>
        <taxon>Chordata</taxon>
        <taxon>Craniata</taxon>
        <taxon>Vertebrata</taxon>
        <taxon>Euteleostomi</taxon>
        <taxon>Actinopterygii</taxon>
        <taxon>Chondrostei</taxon>
        <taxon>Acipenseriformes</taxon>
        <taxon>Acipenseridae</taxon>
        <taxon>Acipenser</taxon>
    </lineage>
</organism>
<feature type="disulfide bond" evidence="15">
    <location>
        <begin position="657"/>
        <end position="666"/>
    </location>
</feature>
<feature type="disulfide bond" evidence="16">
    <location>
        <begin position="189"/>
        <end position="198"/>
    </location>
</feature>
<evidence type="ECO:0000256" key="11">
    <source>
        <dbReference type="ARBA" id="ARBA00022989"/>
    </source>
</evidence>